<evidence type="ECO:0000259" key="8">
    <source>
        <dbReference type="PROSITE" id="PS50011"/>
    </source>
</evidence>
<feature type="compositionally biased region" description="Basic and acidic residues" evidence="7">
    <location>
        <begin position="430"/>
        <end position="441"/>
    </location>
</feature>
<dbReference type="PROSITE" id="PS50011">
    <property type="entry name" value="PROTEIN_KINASE_DOM"/>
    <property type="match status" value="1"/>
</dbReference>
<evidence type="ECO:0000256" key="2">
    <source>
        <dbReference type="ARBA" id="ARBA00022679"/>
    </source>
</evidence>
<dbReference type="SUPFAM" id="SSF56112">
    <property type="entry name" value="Protein kinase-like (PK-like)"/>
    <property type="match status" value="1"/>
</dbReference>
<evidence type="ECO:0000256" key="6">
    <source>
        <dbReference type="PROSITE-ProRule" id="PRU10141"/>
    </source>
</evidence>
<evidence type="ECO:0000313" key="9">
    <source>
        <dbReference type="EMBL" id="CAK64177.1"/>
    </source>
</evidence>
<dbReference type="GO" id="GO:0000407">
    <property type="term" value="C:phagophore assembly site"/>
    <property type="evidence" value="ECO:0000318"/>
    <property type="project" value="GO_Central"/>
</dbReference>
<feature type="domain" description="Protein kinase" evidence="8">
    <location>
        <begin position="11"/>
        <end position="259"/>
    </location>
</feature>
<keyword evidence="3 6" id="KW-0547">Nucleotide-binding</keyword>
<dbReference type="InterPro" id="IPR045269">
    <property type="entry name" value="Atg1-like"/>
</dbReference>
<gene>
    <name evidence="9" type="ORF">GSPATT00006030001</name>
</gene>
<feature type="binding site" evidence="6">
    <location>
        <position position="38"/>
    </location>
    <ligand>
        <name>ATP</name>
        <dbReference type="ChEBI" id="CHEBI:30616"/>
    </ligand>
</feature>
<dbReference type="FunFam" id="1.10.510.10:FF:000571">
    <property type="entry name" value="Maternal embryonic leucine zipper kinase"/>
    <property type="match status" value="1"/>
</dbReference>
<dbReference type="GO" id="GO:0005524">
    <property type="term" value="F:ATP binding"/>
    <property type="evidence" value="ECO:0007669"/>
    <property type="project" value="UniProtKB-UniRule"/>
</dbReference>
<evidence type="ECO:0000256" key="4">
    <source>
        <dbReference type="ARBA" id="ARBA00022777"/>
    </source>
</evidence>
<protein>
    <recommendedName>
        <fullName evidence="8">Protein kinase domain-containing protein</fullName>
    </recommendedName>
</protein>
<evidence type="ECO:0000256" key="7">
    <source>
        <dbReference type="SAM" id="MobiDB-lite"/>
    </source>
</evidence>
<dbReference type="GO" id="GO:0016020">
    <property type="term" value="C:membrane"/>
    <property type="evidence" value="ECO:0000318"/>
    <property type="project" value="GO_Central"/>
</dbReference>
<keyword evidence="5 6" id="KW-0067">ATP-binding</keyword>
<dbReference type="KEGG" id="ptm:GSPATT00006030001"/>
<evidence type="ECO:0000313" key="10">
    <source>
        <dbReference type="Proteomes" id="UP000000600"/>
    </source>
</evidence>
<name>A0C060_PARTE</name>
<organism evidence="9 10">
    <name type="scientific">Paramecium tetraurelia</name>
    <dbReference type="NCBI Taxonomy" id="5888"/>
    <lineage>
        <taxon>Eukaryota</taxon>
        <taxon>Sar</taxon>
        <taxon>Alveolata</taxon>
        <taxon>Ciliophora</taxon>
        <taxon>Intramacronucleata</taxon>
        <taxon>Oligohymenophorea</taxon>
        <taxon>Peniculida</taxon>
        <taxon>Parameciidae</taxon>
        <taxon>Paramecium</taxon>
    </lineage>
</organism>
<keyword evidence="10" id="KW-1185">Reference proteome</keyword>
<dbReference type="PROSITE" id="PS00108">
    <property type="entry name" value="PROTEIN_KINASE_ST"/>
    <property type="match status" value="1"/>
</dbReference>
<dbReference type="OMA" id="YSHRIMQ"/>
<dbReference type="GeneID" id="5017359"/>
<dbReference type="PANTHER" id="PTHR24348">
    <property type="entry name" value="SERINE/THREONINE-PROTEIN KINASE UNC-51-RELATED"/>
    <property type="match status" value="1"/>
</dbReference>
<dbReference type="GO" id="GO:0010506">
    <property type="term" value="P:regulation of autophagy"/>
    <property type="evidence" value="ECO:0000318"/>
    <property type="project" value="GO_Central"/>
</dbReference>
<dbReference type="InterPro" id="IPR008271">
    <property type="entry name" value="Ser/Thr_kinase_AS"/>
</dbReference>
<proteinExistence type="predicted"/>
<keyword evidence="2" id="KW-0808">Transferase</keyword>
<dbReference type="GO" id="GO:0004674">
    <property type="term" value="F:protein serine/threonine kinase activity"/>
    <property type="evidence" value="ECO:0000318"/>
    <property type="project" value="GO_Central"/>
</dbReference>
<reference evidence="9 10" key="1">
    <citation type="journal article" date="2006" name="Nature">
        <title>Global trends of whole-genome duplications revealed by the ciliate Paramecium tetraurelia.</title>
        <authorList>
            <consortium name="Genoscope"/>
            <person name="Aury J.-M."/>
            <person name="Jaillon O."/>
            <person name="Duret L."/>
            <person name="Noel B."/>
            <person name="Jubin C."/>
            <person name="Porcel B.M."/>
            <person name="Segurens B."/>
            <person name="Daubin V."/>
            <person name="Anthouard V."/>
            <person name="Aiach N."/>
            <person name="Arnaiz O."/>
            <person name="Billaut A."/>
            <person name="Beisson J."/>
            <person name="Blanc I."/>
            <person name="Bouhouche K."/>
            <person name="Camara F."/>
            <person name="Duharcourt S."/>
            <person name="Guigo R."/>
            <person name="Gogendeau D."/>
            <person name="Katinka M."/>
            <person name="Keller A.-M."/>
            <person name="Kissmehl R."/>
            <person name="Klotz C."/>
            <person name="Koll F."/>
            <person name="Le Moue A."/>
            <person name="Lepere C."/>
            <person name="Malinsky S."/>
            <person name="Nowacki M."/>
            <person name="Nowak J.K."/>
            <person name="Plattner H."/>
            <person name="Poulain J."/>
            <person name="Ruiz F."/>
            <person name="Serrano V."/>
            <person name="Zagulski M."/>
            <person name="Dessen P."/>
            <person name="Betermier M."/>
            <person name="Weissenbach J."/>
            <person name="Scarpelli C."/>
            <person name="Schachter V."/>
            <person name="Sperling L."/>
            <person name="Meyer E."/>
            <person name="Cohen J."/>
            <person name="Wincker P."/>
        </authorList>
    </citation>
    <scope>NUCLEOTIDE SEQUENCE [LARGE SCALE GENOMIC DNA]</scope>
    <source>
        <strain evidence="9 10">Stock d4-2</strain>
    </source>
</reference>
<feature type="region of interest" description="Disordered" evidence="7">
    <location>
        <begin position="426"/>
        <end position="447"/>
    </location>
</feature>
<keyword evidence="4" id="KW-0418">Kinase</keyword>
<dbReference type="RefSeq" id="XP_001431575.1">
    <property type="nucleotide sequence ID" value="XM_001431538.1"/>
</dbReference>
<comment type="subunit">
    <text evidence="1">Monomer.</text>
</comment>
<dbReference type="GO" id="GO:0005829">
    <property type="term" value="C:cytosol"/>
    <property type="evidence" value="ECO:0000318"/>
    <property type="project" value="GO_Central"/>
</dbReference>
<evidence type="ECO:0000256" key="5">
    <source>
        <dbReference type="ARBA" id="ARBA00022840"/>
    </source>
</evidence>
<dbReference type="eggNOG" id="KOG0032">
    <property type="taxonomic scope" value="Eukaryota"/>
</dbReference>
<dbReference type="PROSITE" id="PS00107">
    <property type="entry name" value="PROTEIN_KINASE_ATP"/>
    <property type="match status" value="1"/>
</dbReference>
<accession>A0C060</accession>
<dbReference type="HOGENOM" id="CLU_515338_0_0_1"/>
<sequence length="562" mass="65812">MQTQHLEEIGVKDPVKIGEGSFGQVYKGNFNGQEVAVKHQIIQNSFLSEISILEKIDHPNIIRLLKEYKFGNMSYLVMEYCSGGTLKDYIQKKLTEDEIIGIMRSLLSAVEYLHGQGIIHRDIKPDNILIKNKNDLSSIKLADFGLSFQYDAEIQYYQTVSHQCGTFIFMAPEQILNMSYNKTVDTWSCGIVLYMLLQKKHPYYPKFSTKNQFIQSFPNIQYDEPNNASSLTRDFLRRLLCYDPHRRYTALQALSHPWITRRHQDSIPMGLREFGICKQLQEKMIQYIKMIMFFQYLRRSGELTEHRNRSESHPESQTFSETSIHKQIQHKSKLLRPLVLKSQTKFEQKHEEIKGKIRFSQLTALLTQQKSEEQFQYQQQIQQQIINKISSQPALDSPKKKYHEKHKFSVDCGNDHQMIQLVSSVSPMKGDSEHSKIESPKKSFRKSQSFQRLILPQLSESTQSSISPDKLVKKESKTLVMRKSQSTLQICLRKIQQANEICEQKTTIRQRMETYDQKNYSHRIMQKANSLNSSTISPKNKLIQQIIQQQQQLILPQYRKRL</sequence>
<dbReference type="AlphaFoldDB" id="A0C060"/>
<dbReference type="GO" id="GO:0000045">
    <property type="term" value="P:autophagosome assembly"/>
    <property type="evidence" value="ECO:0000318"/>
    <property type="project" value="GO_Central"/>
</dbReference>
<evidence type="ECO:0000256" key="1">
    <source>
        <dbReference type="ARBA" id="ARBA00011245"/>
    </source>
</evidence>
<dbReference type="SMART" id="SM00220">
    <property type="entry name" value="S_TKc"/>
    <property type="match status" value="1"/>
</dbReference>
<dbReference type="EMBL" id="CT868030">
    <property type="protein sequence ID" value="CAK64177.1"/>
    <property type="molecule type" value="Genomic_DNA"/>
</dbReference>
<dbReference type="GO" id="GO:0005776">
    <property type="term" value="C:autophagosome"/>
    <property type="evidence" value="ECO:0000318"/>
    <property type="project" value="GO_Central"/>
</dbReference>
<dbReference type="GO" id="GO:0005737">
    <property type="term" value="C:cytoplasm"/>
    <property type="evidence" value="ECO:0000318"/>
    <property type="project" value="GO_Central"/>
</dbReference>
<dbReference type="Gene3D" id="1.10.510.10">
    <property type="entry name" value="Transferase(Phosphotransferase) domain 1"/>
    <property type="match status" value="1"/>
</dbReference>
<evidence type="ECO:0000256" key="3">
    <source>
        <dbReference type="ARBA" id="ARBA00022741"/>
    </source>
</evidence>
<dbReference type="InterPro" id="IPR017441">
    <property type="entry name" value="Protein_kinase_ATP_BS"/>
</dbReference>
<dbReference type="Proteomes" id="UP000000600">
    <property type="component" value="Unassembled WGS sequence"/>
</dbReference>
<dbReference type="InParanoid" id="A0C060"/>
<dbReference type="InterPro" id="IPR000719">
    <property type="entry name" value="Prot_kinase_dom"/>
</dbReference>
<dbReference type="Pfam" id="PF00069">
    <property type="entry name" value="Pkinase"/>
    <property type="match status" value="1"/>
</dbReference>
<dbReference type="PANTHER" id="PTHR24348:SF22">
    <property type="entry name" value="NON-SPECIFIC SERINE_THREONINE PROTEIN KINASE"/>
    <property type="match status" value="1"/>
</dbReference>
<dbReference type="InterPro" id="IPR011009">
    <property type="entry name" value="Kinase-like_dom_sf"/>
</dbReference>
<dbReference type="OrthoDB" id="10252354at2759"/>